<gene>
    <name evidence="1" type="ORF">H9756_00515</name>
</gene>
<accession>A0A9D2P2M3</accession>
<comment type="caution">
    <text evidence="1">The sequence shown here is derived from an EMBL/GenBank/DDBJ whole genome shotgun (WGS) entry which is preliminary data.</text>
</comment>
<name>A0A9D2P2M3_9FIRM</name>
<evidence type="ECO:0000313" key="1">
    <source>
        <dbReference type="EMBL" id="HJC42161.1"/>
    </source>
</evidence>
<reference evidence="1" key="1">
    <citation type="journal article" date="2021" name="PeerJ">
        <title>Extensive microbial diversity within the chicken gut microbiome revealed by metagenomics and culture.</title>
        <authorList>
            <person name="Gilroy R."/>
            <person name="Ravi A."/>
            <person name="Getino M."/>
            <person name="Pursley I."/>
            <person name="Horton D.L."/>
            <person name="Alikhan N.F."/>
            <person name="Baker D."/>
            <person name="Gharbi K."/>
            <person name="Hall N."/>
            <person name="Watson M."/>
            <person name="Adriaenssens E.M."/>
            <person name="Foster-Nyarko E."/>
            <person name="Jarju S."/>
            <person name="Secka A."/>
            <person name="Antonio M."/>
            <person name="Oren A."/>
            <person name="Chaudhuri R.R."/>
            <person name="La Ragione R."/>
            <person name="Hildebrand F."/>
            <person name="Pallen M.J."/>
        </authorList>
    </citation>
    <scope>NUCLEOTIDE SEQUENCE</scope>
    <source>
        <strain evidence="1">CHK165-2605</strain>
    </source>
</reference>
<organism evidence="1 2">
    <name type="scientific">Candidatus Mediterraneibacter gallistercoris</name>
    <dbReference type="NCBI Taxonomy" id="2838671"/>
    <lineage>
        <taxon>Bacteria</taxon>
        <taxon>Bacillati</taxon>
        <taxon>Bacillota</taxon>
        <taxon>Clostridia</taxon>
        <taxon>Lachnospirales</taxon>
        <taxon>Lachnospiraceae</taxon>
        <taxon>Mediterraneibacter</taxon>
    </lineage>
</organism>
<evidence type="ECO:0000313" key="2">
    <source>
        <dbReference type="Proteomes" id="UP000823895"/>
    </source>
</evidence>
<dbReference type="Proteomes" id="UP000823895">
    <property type="component" value="Unassembled WGS sequence"/>
</dbReference>
<sequence>MSEEKRRNVSGSFVVCDVQEEYIEHLFAVLSEQLSEVYQFQLFHDPDRVMEFVRREETEALLIAEECRVNTENLPGIQKIFVLTDVMKDCAEKDVIPVFRYQSAERILEEIKNGLCIPDRRISVRQNGRKRIRDEPTEVKVQEKKRNMISREGQQTRGMIAVYSPVHRIGKTRFAMRLGEKISARVPVLYLNLEGYSGGSYYFPENTGKDLGDLIYCMKQERTDHGLKISSMTGRSGGMDYIMPMENESDLRAVKGEEWISLFSQILEKCIYEVIILDLGDCIDGLYDILRNCARIYTPYIREGAAVAKLEQYERNLRTTGYGDILSRTVKKDMQKRHSDVERTEAGK</sequence>
<dbReference type="AlphaFoldDB" id="A0A9D2P2M3"/>
<dbReference type="InterPro" id="IPR027417">
    <property type="entry name" value="P-loop_NTPase"/>
</dbReference>
<proteinExistence type="predicted"/>
<dbReference type="Gene3D" id="3.40.50.300">
    <property type="entry name" value="P-loop containing nucleotide triphosphate hydrolases"/>
    <property type="match status" value="1"/>
</dbReference>
<dbReference type="Gene3D" id="3.40.50.10850">
    <property type="entry name" value="Ntrc-like two-domain protein"/>
    <property type="match status" value="1"/>
</dbReference>
<reference evidence="1" key="2">
    <citation type="submission" date="2021-04" db="EMBL/GenBank/DDBJ databases">
        <authorList>
            <person name="Gilroy R."/>
        </authorList>
    </citation>
    <scope>NUCLEOTIDE SEQUENCE</scope>
    <source>
        <strain evidence="1">CHK165-2605</strain>
    </source>
</reference>
<protein>
    <submittedName>
        <fullName evidence="1">Uncharacterized protein</fullName>
    </submittedName>
</protein>
<dbReference type="EMBL" id="DWWI01000013">
    <property type="protein sequence ID" value="HJC42161.1"/>
    <property type="molecule type" value="Genomic_DNA"/>
</dbReference>